<dbReference type="SMART" id="SM00338">
    <property type="entry name" value="BRLZ"/>
    <property type="match status" value="1"/>
</dbReference>
<dbReference type="Pfam" id="PF00170">
    <property type="entry name" value="bZIP_1"/>
    <property type="match status" value="1"/>
</dbReference>
<keyword evidence="8" id="KW-1185">Reference proteome</keyword>
<dbReference type="InterPro" id="IPR051882">
    <property type="entry name" value="ATF_bZIP_TF"/>
</dbReference>
<dbReference type="PROSITE" id="PS50217">
    <property type="entry name" value="BZIP"/>
    <property type="match status" value="1"/>
</dbReference>
<dbReference type="SUPFAM" id="SSF57959">
    <property type="entry name" value="Leucine zipper domain"/>
    <property type="match status" value="1"/>
</dbReference>
<dbReference type="PROSITE" id="PS00036">
    <property type="entry name" value="BZIP_BASIC"/>
    <property type="match status" value="1"/>
</dbReference>
<dbReference type="PANTHER" id="PTHR46164">
    <property type="entry name" value="ATF6, ISOFORM C"/>
    <property type="match status" value="1"/>
</dbReference>
<evidence type="ECO:0000313" key="7">
    <source>
        <dbReference type="EMBL" id="UYM15355.1"/>
    </source>
</evidence>
<sequence length="253" mass="28493">MDINRTNPPELPTDIFLEVASDVAKGDKLWGSDVQKQPLSKDDLFLPKDNTAQHPVEVSEHRVIWTLKPSPNLPSTSHHALPVENKRDPKALRKMKNRDSACKSRIKKKKELQDLHNEIDKLKNENSTLKAENSALKTLLLQNVENSAPDAKISAFKTLLSQTHEELDKSTIKFDEYDAALNELTGIVKEDPLKRSLPACGEVTGSEKYDDTAASGELLHESKIARLERELQNRDKAINKLKAAFHNFEKETS</sequence>
<evidence type="ECO:0000256" key="3">
    <source>
        <dbReference type="ARBA" id="ARBA00023125"/>
    </source>
</evidence>
<feature type="coiled-coil region" evidence="5">
    <location>
        <begin position="105"/>
        <end position="139"/>
    </location>
</feature>
<gene>
    <name evidence="7" type="ORF">NX720_21260</name>
</gene>
<keyword evidence="2" id="KW-0805">Transcription regulation</keyword>
<dbReference type="Proteomes" id="UP001163255">
    <property type="component" value="Chromosome"/>
</dbReference>
<name>A0ABY6GRI3_9GAMM</name>
<organism evidence="7 8">
    <name type="scientific">Endozoicomonas euniceicola</name>
    <dbReference type="NCBI Taxonomy" id="1234143"/>
    <lineage>
        <taxon>Bacteria</taxon>
        <taxon>Pseudomonadati</taxon>
        <taxon>Pseudomonadota</taxon>
        <taxon>Gammaproteobacteria</taxon>
        <taxon>Oceanospirillales</taxon>
        <taxon>Endozoicomonadaceae</taxon>
        <taxon>Endozoicomonas</taxon>
    </lineage>
</organism>
<comment type="subcellular location">
    <subcellularLocation>
        <location evidence="1">Membrane</location>
        <topology evidence="1">Single-pass membrane protein</topology>
    </subcellularLocation>
</comment>
<feature type="domain" description="BZIP" evidence="6">
    <location>
        <begin position="87"/>
        <end position="137"/>
    </location>
</feature>
<reference evidence="7" key="1">
    <citation type="submission" date="2022-10" db="EMBL/GenBank/DDBJ databases">
        <title>Completed Genome Sequence of two octocoral isolated bacterium, Endozoicomonas euniceicola EF212T and Endozoicomonas gorgoniicola PS125T.</title>
        <authorList>
            <person name="Chiou Y.-J."/>
            <person name="Chen Y.-H."/>
        </authorList>
    </citation>
    <scope>NUCLEOTIDE SEQUENCE</scope>
    <source>
        <strain evidence="7">EF212</strain>
    </source>
</reference>
<keyword evidence="3" id="KW-0238">DNA-binding</keyword>
<evidence type="ECO:0000259" key="6">
    <source>
        <dbReference type="PROSITE" id="PS50217"/>
    </source>
</evidence>
<evidence type="ECO:0000256" key="5">
    <source>
        <dbReference type="SAM" id="Coils"/>
    </source>
</evidence>
<evidence type="ECO:0000256" key="2">
    <source>
        <dbReference type="ARBA" id="ARBA00023015"/>
    </source>
</evidence>
<dbReference type="RefSeq" id="WP_262597317.1">
    <property type="nucleotide sequence ID" value="NZ_CP103300.1"/>
</dbReference>
<evidence type="ECO:0000256" key="1">
    <source>
        <dbReference type="ARBA" id="ARBA00004167"/>
    </source>
</evidence>
<dbReference type="CDD" id="cd14686">
    <property type="entry name" value="bZIP"/>
    <property type="match status" value="1"/>
</dbReference>
<proteinExistence type="predicted"/>
<evidence type="ECO:0000256" key="4">
    <source>
        <dbReference type="ARBA" id="ARBA00023163"/>
    </source>
</evidence>
<dbReference type="Gene3D" id="1.20.5.170">
    <property type="match status" value="1"/>
</dbReference>
<evidence type="ECO:0000313" key="8">
    <source>
        <dbReference type="Proteomes" id="UP001163255"/>
    </source>
</evidence>
<keyword evidence="5" id="KW-0175">Coiled coil</keyword>
<dbReference type="InterPro" id="IPR046347">
    <property type="entry name" value="bZIP_sf"/>
</dbReference>
<accession>A0ABY6GRI3</accession>
<protein>
    <recommendedName>
        <fullName evidence="6">BZIP domain-containing protein</fullName>
    </recommendedName>
</protein>
<dbReference type="EMBL" id="CP103300">
    <property type="protein sequence ID" value="UYM15355.1"/>
    <property type="molecule type" value="Genomic_DNA"/>
</dbReference>
<keyword evidence="4" id="KW-0804">Transcription</keyword>
<dbReference type="InterPro" id="IPR004827">
    <property type="entry name" value="bZIP"/>
</dbReference>
<dbReference type="PANTHER" id="PTHR46164:SF3">
    <property type="entry name" value="ATF6, ISOFORM C"/>
    <property type="match status" value="1"/>
</dbReference>